<gene>
    <name evidence="1" type="ORF">GAH_01747</name>
</gene>
<reference evidence="1 2" key="1">
    <citation type="submission" date="2015-04" db="EMBL/GenBank/DDBJ databases">
        <title>The complete genome sequence of the hyperthermophilic, obligate iron-reducing archaeon Geoglobus ahangari strain 234T.</title>
        <authorList>
            <person name="Manzella M.P."/>
            <person name="Holmes D.E."/>
            <person name="Rocheleau J.M."/>
            <person name="Chung A."/>
            <person name="Reguera G."/>
            <person name="Kashefi K."/>
        </authorList>
    </citation>
    <scope>NUCLEOTIDE SEQUENCE [LARGE SCALE GENOMIC DNA]</scope>
    <source>
        <strain evidence="1 2">234</strain>
    </source>
</reference>
<dbReference type="KEGG" id="gah:GAH_01747"/>
<name>A0A0F7IEY0_9EURY</name>
<dbReference type="STRING" id="113653.GAH_01747"/>
<sequence>MSFSYNNEVKITHIETAKGVVGYNKKYPKPSWSVKCRITSEALAQISAFKNNGDVINVTFRATGLTVNVHDAVITKIDPGDVGDKVGEVTIEGLALKIEENWT</sequence>
<keyword evidence="2" id="KW-1185">Reference proteome</keyword>
<dbReference type="HOGENOM" id="CLU_2257244_0_0_2"/>
<protein>
    <recommendedName>
        <fullName evidence="3">Phage tail protein</fullName>
    </recommendedName>
</protein>
<dbReference type="RefSeq" id="WP_156967449.1">
    <property type="nucleotide sequence ID" value="NZ_CP011267.1"/>
</dbReference>
<dbReference type="EMBL" id="CP011267">
    <property type="protein sequence ID" value="AKG90974.1"/>
    <property type="molecule type" value="Genomic_DNA"/>
</dbReference>
<evidence type="ECO:0000313" key="1">
    <source>
        <dbReference type="EMBL" id="AKG90974.1"/>
    </source>
</evidence>
<dbReference type="Proteomes" id="UP000034723">
    <property type="component" value="Chromosome"/>
</dbReference>
<dbReference type="InParanoid" id="A0A0F7IEY0"/>
<dbReference type="GeneID" id="24804316"/>
<organism evidence="1 2">
    <name type="scientific">Geoglobus ahangari</name>
    <dbReference type="NCBI Taxonomy" id="113653"/>
    <lineage>
        <taxon>Archaea</taxon>
        <taxon>Methanobacteriati</taxon>
        <taxon>Methanobacteriota</taxon>
        <taxon>Archaeoglobi</taxon>
        <taxon>Archaeoglobales</taxon>
        <taxon>Archaeoglobaceae</taxon>
        <taxon>Geoglobus</taxon>
    </lineage>
</organism>
<evidence type="ECO:0000313" key="2">
    <source>
        <dbReference type="Proteomes" id="UP000034723"/>
    </source>
</evidence>
<proteinExistence type="predicted"/>
<accession>A0A0F7IEY0</accession>
<evidence type="ECO:0008006" key="3">
    <source>
        <dbReference type="Google" id="ProtNLM"/>
    </source>
</evidence>
<dbReference type="AlphaFoldDB" id="A0A0F7IEY0"/>